<organism evidence="1 2">
    <name type="scientific">Didymodactylos carnosus</name>
    <dbReference type="NCBI Taxonomy" id="1234261"/>
    <lineage>
        <taxon>Eukaryota</taxon>
        <taxon>Metazoa</taxon>
        <taxon>Spiralia</taxon>
        <taxon>Gnathifera</taxon>
        <taxon>Rotifera</taxon>
        <taxon>Eurotatoria</taxon>
        <taxon>Bdelloidea</taxon>
        <taxon>Philodinida</taxon>
        <taxon>Philodinidae</taxon>
        <taxon>Didymodactylos</taxon>
    </lineage>
</organism>
<dbReference type="EMBL" id="CAJOBA010090577">
    <property type="protein sequence ID" value="CAF4482778.1"/>
    <property type="molecule type" value="Genomic_DNA"/>
</dbReference>
<protein>
    <submittedName>
        <fullName evidence="1">Uncharacterized protein</fullName>
    </submittedName>
</protein>
<gene>
    <name evidence="1" type="ORF">TMI583_LOCUS47217</name>
</gene>
<evidence type="ECO:0000313" key="2">
    <source>
        <dbReference type="Proteomes" id="UP000682733"/>
    </source>
</evidence>
<name>A0A8S2X8J4_9BILA</name>
<proteinExistence type="predicted"/>
<accession>A0A8S2X8J4</accession>
<reference evidence="1" key="1">
    <citation type="submission" date="2021-02" db="EMBL/GenBank/DDBJ databases">
        <authorList>
            <person name="Nowell W R."/>
        </authorList>
    </citation>
    <scope>NUCLEOTIDE SEQUENCE</scope>
</reference>
<sequence>MAQGNITDPDYMIVFYDFPPNYAQLDELFTSHYIRFHQQNDCSQFVDQHNQLDQIALFLPGNIAEHIIQRTRHLQYVSYYIYCANKQLLNTLRQLYRSQTIYKVFSEEYLRVQLHLAYASFCFQKAEIHRQQDNDELVDLCLSSATEHYSAAAEGLTTHMIVQLGQQPLELW</sequence>
<dbReference type="AlphaFoldDB" id="A0A8S2X8J4"/>
<dbReference type="Proteomes" id="UP000682733">
    <property type="component" value="Unassembled WGS sequence"/>
</dbReference>
<evidence type="ECO:0000313" key="1">
    <source>
        <dbReference type="EMBL" id="CAF4482778.1"/>
    </source>
</evidence>
<comment type="caution">
    <text evidence="1">The sequence shown here is derived from an EMBL/GenBank/DDBJ whole genome shotgun (WGS) entry which is preliminary data.</text>
</comment>